<evidence type="ECO:0000313" key="2">
    <source>
        <dbReference type="Proteomes" id="UP000290289"/>
    </source>
</evidence>
<dbReference type="AlphaFoldDB" id="A0A498IF27"/>
<comment type="caution">
    <text evidence="1">The sequence shown here is derived from an EMBL/GenBank/DDBJ whole genome shotgun (WGS) entry which is preliminary data.</text>
</comment>
<sequence length="115" mass="13228">MIEWLYQELKGQTVPSSSVTKLASKSIVVHPIVVAFLKSAKQMDLNGASPLLVMHEEFGFELDLNKLLEKQIEEINISAMKSHKTFQRGDIFYSTLFLHPKNAFQMLKFLMRKID</sequence>
<organism evidence="1 2">
    <name type="scientific">Malus domestica</name>
    <name type="common">Apple</name>
    <name type="synonym">Pyrus malus</name>
    <dbReference type="NCBI Taxonomy" id="3750"/>
    <lineage>
        <taxon>Eukaryota</taxon>
        <taxon>Viridiplantae</taxon>
        <taxon>Streptophyta</taxon>
        <taxon>Embryophyta</taxon>
        <taxon>Tracheophyta</taxon>
        <taxon>Spermatophyta</taxon>
        <taxon>Magnoliopsida</taxon>
        <taxon>eudicotyledons</taxon>
        <taxon>Gunneridae</taxon>
        <taxon>Pentapetalae</taxon>
        <taxon>rosids</taxon>
        <taxon>fabids</taxon>
        <taxon>Rosales</taxon>
        <taxon>Rosaceae</taxon>
        <taxon>Amygdaloideae</taxon>
        <taxon>Maleae</taxon>
        <taxon>Malus</taxon>
    </lineage>
</organism>
<proteinExistence type="predicted"/>
<dbReference type="EMBL" id="RDQH01000338">
    <property type="protein sequence ID" value="RXH80547.1"/>
    <property type="molecule type" value="Genomic_DNA"/>
</dbReference>
<gene>
    <name evidence="1" type="ORF">DVH24_004461</name>
</gene>
<reference evidence="1 2" key="1">
    <citation type="submission" date="2018-10" db="EMBL/GenBank/DDBJ databases">
        <title>A high-quality apple genome assembly.</title>
        <authorList>
            <person name="Hu J."/>
        </authorList>
    </citation>
    <scope>NUCLEOTIDE SEQUENCE [LARGE SCALE GENOMIC DNA]</scope>
    <source>
        <strain evidence="2">cv. HFTH1</strain>
        <tissue evidence="1">Young leaf</tissue>
    </source>
</reference>
<evidence type="ECO:0000313" key="1">
    <source>
        <dbReference type="EMBL" id="RXH80547.1"/>
    </source>
</evidence>
<accession>A0A498IF27</accession>
<keyword evidence="2" id="KW-1185">Reference proteome</keyword>
<name>A0A498IF27_MALDO</name>
<dbReference type="Proteomes" id="UP000290289">
    <property type="component" value="Chromosome 12"/>
</dbReference>
<protein>
    <submittedName>
        <fullName evidence="1">Uncharacterized protein</fullName>
    </submittedName>
</protein>